<dbReference type="OrthoDB" id="1682379at2"/>
<keyword evidence="3" id="KW-0675">Receptor</keyword>
<keyword evidence="1" id="KW-0732">Signal</keyword>
<protein>
    <submittedName>
        <fullName evidence="3">TonB-dependent receptor</fullName>
    </submittedName>
</protein>
<reference evidence="3 4" key="1">
    <citation type="submission" date="2016-05" db="EMBL/GenBank/DDBJ databases">
        <title>Genome sequencing of Vitellibacter soesokkakensis RSSK-12.</title>
        <authorList>
            <person name="Thevarajoo S."/>
            <person name="Selvaratnam C."/>
            <person name="Goh K.M."/>
            <person name="Chan K.-G."/>
            <person name="Chong C.S."/>
        </authorList>
    </citation>
    <scope>NUCLEOTIDE SEQUENCE [LARGE SCALE GENOMIC DNA]</scope>
    <source>
        <strain evidence="3 4">RSSK-12</strain>
    </source>
</reference>
<accession>A0A1A9LEV4</accession>
<evidence type="ECO:0000259" key="2">
    <source>
        <dbReference type="Pfam" id="PF14905"/>
    </source>
</evidence>
<gene>
    <name evidence="3" type="ORF">A7A78_13325</name>
</gene>
<dbReference type="InterPro" id="IPR041700">
    <property type="entry name" value="OMP_b-brl_3"/>
</dbReference>
<keyword evidence="4" id="KW-1185">Reference proteome</keyword>
<dbReference type="AlphaFoldDB" id="A0A1A9LEV4"/>
<dbReference type="EMBL" id="LXIE01000028">
    <property type="protein sequence ID" value="OAD90925.1"/>
    <property type="molecule type" value="Genomic_DNA"/>
</dbReference>
<name>A0A1A9LEV4_9FLAO</name>
<sequence length="922" mass="104567">MQKYFYLLIFSMLSSLLYAQNFEITGKLVDENEEIPLESATVFAEKVADSSLITYTITGKQGDFELAGKSSSEEINVNISYNGYTPFRKKVTLNGQPIDLGTIKMAVLAEELEGVVVTANRAPITIKKDTLEFNAASFNTKANATVEDLLKELPGVEVDAQGNITVNGKPVNKILVNGKPFFGDDPTIATRNLTKEIVEKIQVTDTKTDSQAFTGEKGDENNKTINIKIDEEKNKGIFGRVAAGGGTDKRFEYAGLINYFDNDFRVSALAGGNNINSPGFSFGEIEKMFGSARYINMNSNGSFNYNGRSFGGGDGITNSRTAGANFADDFGKGSDISADYFYSSSNSFNEELRSRENILPENRYFSTSSSNSENDNDSHSANLRFKTQIDSTFLIEVRPQLTFNKSITDLNKSEESRNLDQELINQSQNDNHSEREGRNFESELIVTKKYGTKGGYFRIRTNNKINDVDNEDFTNSSTQIFGDEPNSINRNQLTEGKTSSADFKITPSWRFPIIADTLFLYLGYNFEKDKRKDRKSVFDFDNQSQQYEIFNTAQSTDFTNTDQSSKPQVSLTYTSEKLHTGITVGYIFRTLESNDALRAINFKNDFDALELSFNFRYQFSKKFSTYMGYYLQNNAPSVEQLSPFVDVSNPLDITRGNPDLKPSNSHNLYFGANNYDFKTQSGIYSYIRAAMTNDRVAPNTIVDENLVRNTTYANVNGNYELSGSLGYSKNIKIDTLRSFKYGVQMYATLNRNINFNNNVQYASKTVSYFPSVNLSFKWNDYFEINPEYSLNFNTNTFNIDSFEDRKYTRHEFNLKTTTFFPKNLEWNNDVSYIYNPDVANGFEKNYVFWNSTVSYSFLDDKASASLKIYDLLNQNNNVKRTSSEDYIQDIESTVLKQYFMLTLSYKFNTLGKKGEIDDNPWD</sequence>
<proteinExistence type="predicted"/>
<dbReference type="Pfam" id="PF14905">
    <property type="entry name" value="OMP_b-brl_3"/>
    <property type="match status" value="1"/>
</dbReference>
<dbReference type="InterPro" id="IPR008969">
    <property type="entry name" value="CarboxyPept-like_regulatory"/>
</dbReference>
<evidence type="ECO:0000313" key="3">
    <source>
        <dbReference type="EMBL" id="OAD90925.1"/>
    </source>
</evidence>
<organism evidence="3 4">
    <name type="scientific">Aequorivita soesokkakensis</name>
    <dbReference type="NCBI Taxonomy" id="1385699"/>
    <lineage>
        <taxon>Bacteria</taxon>
        <taxon>Pseudomonadati</taxon>
        <taxon>Bacteroidota</taxon>
        <taxon>Flavobacteriia</taxon>
        <taxon>Flavobacteriales</taxon>
        <taxon>Flavobacteriaceae</taxon>
        <taxon>Aequorivita</taxon>
    </lineage>
</organism>
<feature type="chain" id="PRO_5008392172" evidence="1">
    <location>
        <begin position="20"/>
        <end position="922"/>
    </location>
</feature>
<evidence type="ECO:0000256" key="1">
    <source>
        <dbReference type="SAM" id="SignalP"/>
    </source>
</evidence>
<feature type="domain" description="Outer membrane protein beta-barrel" evidence="2">
    <location>
        <begin position="452"/>
        <end position="762"/>
    </location>
</feature>
<dbReference type="RefSeq" id="WP_068762314.1">
    <property type="nucleotide sequence ID" value="NZ_LXIE01000028.1"/>
</dbReference>
<dbReference type="SUPFAM" id="SSF56935">
    <property type="entry name" value="Porins"/>
    <property type="match status" value="1"/>
</dbReference>
<dbReference type="Proteomes" id="UP000077552">
    <property type="component" value="Unassembled WGS sequence"/>
</dbReference>
<evidence type="ECO:0000313" key="4">
    <source>
        <dbReference type="Proteomes" id="UP000077552"/>
    </source>
</evidence>
<feature type="signal peptide" evidence="1">
    <location>
        <begin position="1"/>
        <end position="19"/>
    </location>
</feature>
<comment type="caution">
    <text evidence="3">The sequence shown here is derived from an EMBL/GenBank/DDBJ whole genome shotgun (WGS) entry which is preliminary data.</text>
</comment>
<dbReference type="STRING" id="1385699.A7A78_13325"/>
<dbReference type="SUPFAM" id="SSF49464">
    <property type="entry name" value="Carboxypeptidase regulatory domain-like"/>
    <property type="match status" value="1"/>
</dbReference>